<protein>
    <submittedName>
        <fullName evidence="1">Uncharacterized protein</fullName>
    </submittedName>
</protein>
<dbReference type="EMBL" id="BAABDS010000008">
    <property type="protein sequence ID" value="GAA3702378.1"/>
    <property type="molecule type" value="Genomic_DNA"/>
</dbReference>
<organism evidence="1 2">
    <name type="scientific">Oceanisphaera sediminis</name>
    <dbReference type="NCBI Taxonomy" id="981381"/>
    <lineage>
        <taxon>Bacteria</taxon>
        <taxon>Pseudomonadati</taxon>
        <taxon>Pseudomonadota</taxon>
        <taxon>Gammaproteobacteria</taxon>
        <taxon>Aeromonadales</taxon>
        <taxon>Aeromonadaceae</taxon>
        <taxon>Oceanisphaera</taxon>
    </lineage>
</organism>
<evidence type="ECO:0000313" key="2">
    <source>
        <dbReference type="Proteomes" id="UP001501479"/>
    </source>
</evidence>
<reference evidence="2" key="1">
    <citation type="journal article" date="2019" name="Int. J. Syst. Evol. Microbiol.">
        <title>The Global Catalogue of Microorganisms (GCM) 10K type strain sequencing project: providing services to taxonomists for standard genome sequencing and annotation.</title>
        <authorList>
            <consortium name="The Broad Institute Genomics Platform"/>
            <consortium name="The Broad Institute Genome Sequencing Center for Infectious Disease"/>
            <person name="Wu L."/>
            <person name="Ma J."/>
        </authorList>
    </citation>
    <scope>NUCLEOTIDE SEQUENCE [LARGE SCALE GENOMIC DNA]</scope>
    <source>
        <strain evidence="2">JCM 17329</strain>
    </source>
</reference>
<name>A0ABP7D8L6_9GAMM</name>
<sequence>MTPPPSLPLGKTRSRACYPTAKGEGPFGADGKRGADLLPPLNLEFGRITAGCNARGGLGRGCCT</sequence>
<gene>
    <name evidence="1" type="ORF">GCM10022421_06240</name>
</gene>
<keyword evidence="2" id="KW-1185">Reference proteome</keyword>
<accession>A0ABP7D8L6</accession>
<proteinExistence type="predicted"/>
<dbReference type="Proteomes" id="UP001501479">
    <property type="component" value="Unassembled WGS sequence"/>
</dbReference>
<evidence type="ECO:0000313" key="1">
    <source>
        <dbReference type="EMBL" id="GAA3702378.1"/>
    </source>
</evidence>
<comment type="caution">
    <text evidence="1">The sequence shown here is derived from an EMBL/GenBank/DDBJ whole genome shotgun (WGS) entry which is preliminary data.</text>
</comment>